<sequence>MDSIQNKYELAKKVTSEVEKRRDAINNEADKMQAAYNSKLNGYQQRAATMTEEQAIAAREDMESTQRTMMEKRQALDQEFGQWASSKNLSLMKDIQDYLKKFNADGTYSFIFSYEPGFFYYSNPANDITSEVLKGLNQQYSSSSKKE</sequence>
<dbReference type="EMBL" id="JAKWBL010000004">
    <property type="protein sequence ID" value="MCH5600638.1"/>
    <property type="molecule type" value="Genomic_DNA"/>
</dbReference>
<dbReference type="SUPFAM" id="SSF111384">
    <property type="entry name" value="OmpH-like"/>
    <property type="match status" value="1"/>
</dbReference>
<organism evidence="3 4">
    <name type="scientific">Niabella ginsengisoli</name>
    <dbReference type="NCBI Taxonomy" id="522298"/>
    <lineage>
        <taxon>Bacteria</taxon>
        <taxon>Pseudomonadati</taxon>
        <taxon>Bacteroidota</taxon>
        <taxon>Chitinophagia</taxon>
        <taxon>Chitinophagales</taxon>
        <taxon>Chitinophagaceae</taxon>
        <taxon>Niabella</taxon>
    </lineage>
</organism>
<dbReference type="PANTHER" id="PTHR35089:SF1">
    <property type="entry name" value="CHAPERONE PROTEIN SKP"/>
    <property type="match status" value="1"/>
</dbReference>
<dbReference type="Proteomes" id="UP001202248">
    <property type="component" value="Unassembled WGS sequence"/>
</dbReference>
<reference evidence="3 4" key="1">
    <citation type="submission" date="2022-02" db="EMBL/GenBank/DDBJ databases">
        <authorList>
            <person name="Min J."/>
        </authorList>
    </citation>
    <scope>NUCLEOTIDE SEQUENCE [LARGE SCALE GENOMIC DNA]</scope>
    <source>
        <strain evidence="3 4">GR10-1</strain>
    </source>
</reference>
<protein>
    <submittedName>
        <fullName evidence="3">OmpH family outer membrane protein</fullName>
    </submittedName>
</protein>
<dbReference type="Pfam" id="PF03938">
    <property type="entry name" value="OmpH"/>
    <property type="match status" value="1"/>
</dbReference>
<comment type="caution">
    <text evidence="3">The sequence shown here is derived from an EMBL/GenBank/DDBJ whole genome shotgun (WGS) entry which is preliminary data.</text>
</comment>
<evidence type="ECO:0000256" key="2">
    <source>
        <dbReference type="ARBA" id="ARBA00022729"/>
    </source>
</evidence>
<evidence type="ECO:0000313" key="3">
    <source>
        <dbReference type="EMBL" id="MCH5600638.1"/>
    </source>
</evidence>
<evidence type="ECO:0000256" key="1">
    <source>
        <dbReference type="ARBA" id="ARBA00009091"/>
    </source>
</evidence>
<evidence type="ECO:0000313" key="4">
    <source>
        <dbReference type="Proteomes" id="UP001202248"/>
    </source>
</evidence>
<name>A0ABS9SQG5_9BACT</name>
<dbReference type="RefSeq" id="WP_240832965.1">
    <property type="nucleotide sequence ID" value="NZ_JAKWBL010000004.1"/>
</dbReference>
<keyword evidence="2" id="KW-0732">Signal</keyword>
<dbReference type="Gene3D" id="3.30.910.20">
    <property type="entry name" value="Skp domain"/>
    <property type="match status" value="1"/>
</dbReference>
<dbReference type="PANTHER" id="PTHR35089">
    <property type="entry name" value="CHAPERONE PROTEIN SKP"/>
    <property type="match status" value="1"/>
</dbReference>
<gene>
    <name evidence="3" type="ORF">MKP09_23345</name>
</gene>
<dbReference type="InterPro" id="IPR005632">
    <property type="entry name" value="Chaperone_Skp"/>
</dbReference>
<keyword evidence="4" id="KW-1185">Reference proteome</keyword>
<comment type="similarity">
    <text evidence="1">Belongs to the Skp family.</text>
</comment>
<dbReference type="InterPro" id="IPR024930">
    <property type="entry name" value="Skp_dom_sf"/>
</dbReference>
<accession>A0ABS9SQG5</accession>
<dbReference type="SMART" id="SM00935">
    <property type="entry name" value="OmpH"/>
    <property type="match status" value="1"/>
</dbReference>
<proteinExistence type="inferred from homology"/>